<feature type="domain" description="FAD-binding" evidence="8">
    <location>
        <begin position="6"/>
        <end position="339"/>
    </location>
</feature>
<dbReference type="OrthoDB" id="8672648at2"/>
<name>A0A0W0V4G3_9GAMM</name>
<dbReference type="Gene3D" id="3.50.50.60">
    <property type="entry name" value="FAD/NAD(P)-binding domain"/>
    <property type="match status" value="1"/>
</dbReference>
<keyword evidence="7" id="KW-0472">Membrane</keyword>
<dbReference type="InterPro" id="IPR002938">
    <property type="entry name" value="FAD-bd"/>
</dbReference>
<dbReference type="STRING" id="454.Lisr_2349"/>
<dbReference type="Proteomes" id="UP000054761">
    <property type="component" value="Unassembled WGS sequence"/>
</dbReference>
<keyword evidence="5" id="KW-0274">FAD</keyword>
<comment type="cofactor">
    <cofactor evidence="1">
        <name>FAD</name>
        <dbReference type="ChEBI" id="CHEBI:57692"/>
    </cofactor>
</comment>
<dbReference type="PATRIC" id="fig|454.4.peg.2568"/>
<sequence>MQFQDKYDVVIVGAGPTGFMLALYLARAGISFLLVDKKSQVSTIMKATAISSLSLECFSDLNYAAPFEQTGIFTHALSVYIEKRPSLHLPWTGIDSKYPYACLLGQNYVEKFQYQLLQQMKGDVSWETGFKDYEEKQDQLRVSLEKNGQSFTVNCQYLIGCDGAKSKVREKAGIEQKGKKYPSHYMIADVELDGQFDAKDWYFFLAKKGFCSVGALPAHRWGILVSLPKNMEYQAGETPTLEFFQQQFNELCSIPGTLKNPNWISHFHTYNKSVKQRRKGRVFLCGDAAHQVSPLTSLGMNSGILDATNLGWKLALVCRREAKETLLDSYDIEQRQTLKIVKQLSDSNERSFAMTGALTREIRDHLTELILNFKPVMKMFGGILSQTSIRIKKSPIIDEFIGMPIHLKQDSHYSLHGSCLKAWSTFGKGPAAGKRAPDVYVFLDKENSQPQWLFDHLLEGRHALIVFSGCEHHHEKQTETIDEILTKTEKHYSKWIKPVLILAATEKPEKLQWQGNIFYDHQQMIHQRYGASASCLYLIRPDRIIGFRSLPLRWDKLEQYLKRIWQ</sequence>
<dbReference type="EMBL" id="LNYH01000147">
    <property type="protein sequence ID" value="KTD15004.1"/>
    <property type="molecule type" value="Genomic_DNA"/>
</dbReference>
<dbReference type="GO" id="GO:0016709">
    <property type="term" value="F:oxidoreductase activity, acting on paired donors, with incorporation or reduction of molecular oxygen, NAD(P)H as one donor, and incorporation of one atom of oxygen"/>
    <property type="evidence" value="ECO:0007669"/>
    <property type="project" value="UniProtKB-ARBA"/>
</dbReference>
<dbReference type="AlphaFoldDB" id="A0A0W0V4G3"/>
<evidence type="ECO:0000256" key="1">
    <source>
        <dbReference type="ARBA" id="ARBA00001974"/>
    </source>
</evidence>
<dbReference type="RefSeq" id="WP_058502640.1">
    <property type="nucleotide sequence ID" value="NZ_CAAAJA010000002.1"/>
</dbReference>
<gene>
    <name evidence="9" type="ORF">Lisr_2349</name>
</gene>
<keyword evidence="9" id="KW-0560">Oxidoreductase</keyword>
<dbReference type="Pfam" id="PF01494">
    <property type="entry name" value="FAD_binding_3"/>
    <property type="match status" value="1"/>
</dbReference>
<protein>
    <recommendedName>
        <fullName evidence="3">Alkyl hydroperoxide reductase subunit F</fullName>
    </recommendedName>
</protein>
<dbReference type="PRINTS" id="PR00420">
    <property type="entry name" value="RNGMNOXGNASE"/>
</dbReference>
<evidence type="ECO:0000256" key="7">
    <source>
        <dbReference type="SAM" id="Phobius"/>
    </source>
</evidence>
<evidence type="ECO:0000259" key="8">
    <source>
        <dbReference type="Pfam" id="PF01494"/>
    </source>
</evidence>
<accession>A0A0W0V4G3</accession>
<comment type="function">
    <text evidence="6">Serves to protect the cell against DNA damage by alkyl hydroperoxides. It can use either NADH or NADPH as electron donor for direct reduction of redox dyes or of alkyl hydroperoxides when combined with the AhpC protein.</text>
</comment>
<keyword evidence="4" id="KW-0285">Flavoprotein</keyword>
<feature type="transmembrane region" description="Helical" evidence="7">
    <location>
        <begin position="7"/>
        <end position="26"/>
    </location>
</feature>
<evidence type="ECO:0000256" key="6">
    <source>
        <dbReference type="ARBA" id="ARBA00024806"/>
    </source>
</evidence>
<organism evidence="9 10">
    <name type="scientific">Legionella israelensis</name>
    <dbReference type="NCBI Taxonomy" id="454"/>
    <lineage>
        <taxon>Bacteria</taxon>
        <taxon>Pseudomonadati</taxon>
        <taxon>Pseudomonadota</taxon>
        <taxon>Gammaproteobacteria</taxon>
        <taxon>Legionellales</taxon>
        <taxon>Legionellaceae</taxon>
        <taxon>Legionella</taxon>
    </lineage>
</organism>
<evidence type="ECO:0000256" key="5">
    <source>
        <dbReference type="ARBA" id="ARBA00022827"/>
    </source>
</evidence>
<dbReference type="InterPro" id="IPR036249">
    <property type="entry name" value="Thioredoxin-like_sf"/>
</dbReference>
<dbReference type="PANTHER" id="PTHR43004">
    <property type="entry name" value="TRK SYSTEM POTASSIUM UPTAKE PROTEIN"/>
    <property type="match status" value="1"/>
</dbReference>
<dbReference type="GO" id="GO:0071949">
    <property type="term" value="F:FAD binding"/>
    <property type="evidence" value="ECO:0007669"/>
    <property type="project" value="InterPro"/>
</dbReference>
<dbReference type="Gene3D" id="3.40.30.120">
    <property type="match status" value="1"/>
</dbReference>
<keyword evidence="7" id="KW-1133">Transmembrane helix</keyword>
<comment type="caution">
    <text evidence="9">The sequence shown here is derived from an EMBL/GenBank/DDBJ whole genome shotgun (WGS) entry which is preliminary data.</text>
</comment>
<keyword evidence="7" id="KW-0812">Transmembrane</keyword>
<evidence type="ECO:0000256" key="3">
    <source>
        <dbReference type="ARBA" id="ARBA00020059"/>
    </source>
</evidence>
<evidence type="ECO:0000256" key="2">
    <source>
        <dbReference type="ARBA" id="ARBA00007801"/>
    </source>
</evidence>
<proteinExistence type="inferred from homology"/>
<evidence type="ECO:0000256" key="4">
    <source>
        <dbReference type="ARBA" id="ARBA00022630"/>
    </source>
</evidence>
<comment type="similarity">
    <text evidence="2">Belongs to the PheA/TfdB FAD monooxygenase family.</text>
</comment>
<keyword evidence="10" id="KW-1185">Reference proteome</keyword>
<dbReference type="PANTHER" id="PTHR43004:SF19">
    <property type="entry name" value="BINDING MONOOXYGENASE, PUTATIVE (JCVI)-RELATED"/>
    <property type="match status" value="1"/>
</dbReference>
<dbReference type="InterPro" id="IPR050641">
    <property type="entry name" value="RIFMO-like"/>
</dbReference>
<dbReference type="SUPFAM" id="SSF51905">
    <property type="entry name" value="FAD/NAD(P)-binding domain"/>
    <property type="match status" value="1"/>
</dbReference>
<dbReference type="Gene3D" id="3.30.70.2450">
    <property type="match status" value="1"/>
</dbReference>
<evidence type="ECO:0000313" key="10">
    <source>
        <dbReference type="Proteomes" id="UP000054761"/>
    </source>
</evidence>
<dbReference type="SUPFAM" id="SSF52833">
    <property type="entry name" value="Thioredoxin-like"/>
    <property type="match status" value="1"/>
</dbReference>
<reference evidence="9 10" key="1">
    <citation type="submission" date="2015-11" db="EMBL/GenBank/DDBJ databases">
        <title>Genomic analysis of 38 Legionella species identifies large and diverse effector repertoires.</title>
        <authorList>
            <person name="Burstein D."/>
            <person name="Amaro F."/>
            <person name="Zusman T."/>
            <person name="Lifshitz Z."/>
            <person name="Cohen O."/>
            <person name="Gilbert J.A."/>
            <person name="Pupko T."/>
            <person name="Shuman H.A."/>
            <person name="Segal G."/>
        </authorList>
    </citation>
    <scope>NUCLEOTIDE SEQUENCE [LARGE SCALE GENOMIC DNA]</scope>
    <source>
        <strain evidence="9 10">Bercovier 4</strain>
    </source>
</reference>
<evidence type="ECO:0000313" key="9">
    <source>
        <dbReference type="EMBL" id="KTD15004.1"/>
    </source>
</evidence>
<dbReference type="InterPro" id="IPR036188">
    <property type="entry name" value="FAD/NAD-bd_sf"/>
</dbReference>